<proteinExistence type="predicted"/>
<feature type="signal peptide" evidence="1">
    <location>
        <begin position="1"/>
        <end position="18"/>
    </location>
</feature>
<feature type="chain" id="PRO_5018326344" evidence="1">
    <location>
        <begin position="19"/>
        <end position="693"/>
    </location>
</feature>
<organism evidence="2 3">
    <name type="scientific">Pocillopora damicornis</name>
    <name type="common">Cauliflower coral</name>
    <name type="synonym">Millepora damicornis</name>
    <dbReference type="NCBI Taxonomy" id="46731"/>
    <lineage>
        <taxon>Eukaryota</taxon>
        <taxon>Metazoa</taxon>
        <taxon>Cnidaria</taxon>
        <taxon>Anthozoa</taxon>
        <taxon>Hexacorallia</taxon>
        <taxon>Scleractinia</taxon>
        <taxon>Astrocoeniina</taxon>
        <taxon>Pocilloporidae</taxon>
        <taxon>Pocillopora</taxon>
    </lineage>
</organism>
<keyword evidence="1" id="KW-0732">Signal</keyword>
<dbReference type="EMBL" id="RCHS01004212">
    <property type="protein sequence ID" value="RMX36993.1"/>
    <property type="molecule type" value="Genomic_DNA"/>
</dbReference>
<reference evidence="2 3" key="1">
    <citation type="journal article" date="2018" name="Sci. Rep.">
        <title>Comparative analysis of the Pocillopora damicornis genome highlights role of immune system in coral evolution.</title>
        <authorList>
            <person name="Cunning R."/>
            <person name="Bay R.A."/>
            <person name="Gillette P."/>
            <person name="Baker A.C."/>
            <person name="Traylor-Knowles N."/>
        </authorList>
    </citation>
    <scope>NUCLEOTIDE SEQUENCE [LARGE SCALE GENOMIC DNA]</scope>
    <source>
        <strain evidence="2">RSMAS</strain>
        <tissue evidence="2">Whole animal</tissue>
    </source>
</reference>
<name>A0A3M6T6R4_POCDA</name>
<accession>A0A3M6T6R4</accession>
<dbReference type="Proteomes" id="UP000275408">
    <property type="component" value="Unassembled WGS sequence"/>
</dbReference>
<dbReference type="OrthoDB" id="5947018at2759"/>
<protein>
    <submittedName>
        <fullName evidence="2">Uncharacterized protein</fullName>
    </submittedName>
</protein>
<dbReference type="OMA" id="WGRNIEK"/>
<dbReference type="AlphaFoldDB" id="A0A3M6T6R4"/>
<evidence type="ECO:0000313" key="3">
    <source>
        <dbReference type="Proteomes" id="UP000275408"/>
    </source>
</evidence>
<gene>
    <name evidence="2" type="ORF">pdam_00005031</name>
</gene>
<keyword evidence="3" id="KW-1185">Reference proteome</keyword>
<sequence length="693" mass="80355">MASLQQNYLFLCLGVVLSLSNSNICVGVQGLPEEKPQCSFPGFLQFSGPKLSNRKWRQWSRGNGFPYDRTEPFNGSRNNKVKGEYTWVFNTGKVEILEESHSSRTSSVFYCWRKLAPHVFIILRNDSVDETRSNVKYYSCIKFRKRGRNVITYEHSPWRPNQTHLACDESDLLVYESPLLSSVLEDVPDCPAVLRGGFKITEANNELMGKQCLPNKDAAIIGTFESDCMGKEGLRIHSTRSHDCLMNERHLNSPFAFNLALSCFSAPWRDGNFTYFIAKRRNFAARSTFTFLKSEFFCVRFRKVENEDNVVLQLYDRPICTKNTSDGVKSLTMHLRRRVDVGETNRPLSEVTKRECNFPQKIRGIWKEISDHNGLRNVIINETSINIPPYGNFYCKQRHIFQHQAPHECSSLVTGKWPGSGRSKFFIDDYILVSNFTNGCYPRLTRLGVTEIAGSDVLVYRLSQSQLIITDGVNNNSLVYYYLNHVLRLFCSSWLPYIRDPYPVWGRNIDKIIIRRQSSLRKTRCFLPSRGKGVYHFKSVNSDQVECNGSLSRVEFACKNTLSFEVKYDPDCQKSDIVYSCIGKAWKMGDFFLVQEIKTKNISCMWFDESNKHMFLLNSPQCSDKDWERGRDPPKEVNFKEILNFQYFSKCPIYSESRDLDYPIVIKFRNMSRNLNLTSRVLVFACFLIYFTY</sequence>
<evidence type="ECO:0000256" key="1">
    <source>
        <dbReference type="SAM" id="SignalP"/>
    </source>
</evidence>
<comment type="caution">
    <text evidence="2">The sequence shown here is derived from an EMBL/GenBank/DDBJ whole genome shotgun (WGS) entry which is preliminary data.</text>
</comment>
<evidence type="ECO:0000313" key="2">
    <source>
        <dbReference type="EMBL" id="RMX36993.1"/>
    </source>
</evidence>